<dbReference type="PANTHER" id="PTHR46066">
    <property type="entry name" value="CHITINASE DOMAIN-CONTAINING PROTEIN 1 FAMILY MEMBER"/>
    <property type="match status" value="1"/>
</dbReference>
<dbReference type="GO" id="GO:0005975">
    <property type="term" value="P:carbohydrate metabolic process"/>
    <property type="evidence" value="ECO:0007669"/>
    <property type="project" value="InterPro"/>
</dbReference>
<dbReference type="Pfam" id="PF00704">
    <property type="entry name" value="Glyco_hydro_18"/>
    <property type="match status" value="1"/>
</dbReference>
<evidence type="ECO:0000313" key="4">
    <source>
        <dbReference type="EMBL" id="KAG8236005.1"/>
    </source>
</evidence>
<evidence type="ECO:0000313" key="5">
    <source>
        <dbReference type="Proteomes" id="UP000792457"/>
    </source>
</evidence>
<dbReference type="GO" id="GO:0070492">
    <property type="term" value="F:oligosaccharide binding"/>
    <property type="evidence" value="ECO:0007669"/>
    <property type="project" value="TreeGrafter"/>
</dbReference>
<dbReference type="EMBL" id="KZ308977">
    <property type="protein sequence ID" value="KAG8236005.1"/>
    <property type="molecule type" value="Genomic_DNA"/>
</dbReference>
<sequence>MVGPMSSTVWERGLVVRRPTMQQVIGENEAYFRNTHNTSFDGVVLGFVTPWNHHGYDVAKIFRGKFSFISPYWLQIEIYADKGYQITGLHNDDMNWIREVKRRPSAKHKVKVVPKLRFEHWERIHIAELLSYASKWEEFIHQLTDTAQVHKYDGYVLELWEDLSEENNEILDVFVSYLCESLHKFNLLCMLIVPIAISNQKEKFNMENFDALEKDVDAFLISSYEFSASDKPGPNSPIQWVRGFIEKLVPNSRVNDLSADLVAFSQKRSKILMGLNFYGRDYTVNGGRNINGPDFVKLLSSAISQRRIPKVIYDSESEETSFEIRTKSSKHIIYFPTLWSIQKRIELARKMGTGLVISELGVGMDYFYDLL</sequence>
<dbReference type="InterPro" id="IPR011583">
    <property type="entry name" value="Chitinase_II/V-like_cat"/>
</dbReference>
<dbReference type="Proteomes" id="UP000792457">
    <property type="component" value="Unassembled WGS sequence"/>
</dbReference>
<reference evidence="4" key="1">
    <citation type="submission" date="2013-04" db="EMBL/GenBank/DDBJ databases">
        <authorList>
            <person name="Qu J."/>
            <person name="Murali S.C."/>
            <person name="Bandaranaike D."/>
            <person name="Bellair M."/>
            <person name="Blankenburg K."/>
            <person name="Chao H."/>
            <person name="Dinh H."/>
            <person name="Doddapaneni H."/>
            <person name="Downs B."/>
            <person name="Dugan-Rocha S."/>
            <person name="Elkadiri S."/>
            <person name="Gnanaolivu R.D."/>
            <person name="Hernandez B."/>
            <person name="Javaid M."/>
            <person name="Jayaseelan J.C."/>
            <person name="Lee S."/>
            <person name="Li M."/>
            <person name="Ming W."/>
            <person name="Munidasa M."/>
            <person name="Muniz J."/>
            <person name="Nguyen L."/>
            <person name="Ongeri F."/>
            <person name="Osuji N."/>
            <person name="Pu L.-L."/>
            <person name="Puazo M."/>
            <person name="Qu C."/>
            <person name="Quiroz J."/>
            <person name="Raj R."/>
            <person name="Weissenberger G."/>
            <person name="Xin Y."/>
            <person name="Zou X."/>
            <person name="Han Y."/>
            <person name="Richards S."/>
            <person name="Worley K."/>
            <person name="Muzny D."/>
            <person name="Gibbs R."/>
        </authorList>
    </citation>
    <scope>NUCLEOTIDE SEQUENCE</scope>
    <source>
        <strain evidence="4">Sampled in the wild</strain>
    </source>
</reference>
<name>A0A8K0KJI3_LADFU</name>
<dbReference type="PROSITE" id="PS51910">
    <property type="entry name" value="GH18_2"/>
    <property type="match status" value="1"/>
</dbReference>
<dbReference type="InterPro" id="IPR001223">
    <property type="entry name" value="Glyco_hydro18_cat"/>
</dbReference>
<reference evidence="4" key="2">
    <citation type="submission" date="2017-10" db="EMBL/GenBank/DDBJ databases">
        <title>Ladona fulva Genome sequencing and assembly.</title>
        <authorList>
            <person name="Murali S."/>
            <person name="Richards S."/>
            <person name="Bandaranaike D."/>
            <person name="Bellair M."/>
            <person name="Blankenburg K."/>
            <person name="Chao H."/>
            <person name="Dinh H."/>
            <person name="Doddapaneni H."/>
            <person name="Dugan-Rocha S."/>
            <person name="Elkadiri S."/>
            <person name="Gnanaolivu R."/>
            <person name="Hernandez B."/>
            <person name="Skinner E."/>
            <person name="Javaid M."/>
            <person name="Lee S."/>
            <person name="Li M."/>
            <person name="Ming W."/>
            <person name="Munidasa M."/>
            <person name="Muniz J."/>
            <person name="Nguyen L."/>
            <person name="Hughes D."/>
            <person name="Osuji N."/>
            <person name="Pu L.-L."/>
            <person name="Puazo M."/>
            <person name="Qu C."/>
            <person name="Quiroz J."/>
            <person name="Raj R."/>
            <person name="Weissenberger G."/>
            <person name="Xin Y."/>
            <person name="Zou X."/>
            <person name="Han Y."/>
            <person name="Worley K."/>
            <person name="Muzny D."/>
            <person name="Gibbs R."/>
        </authorList>
    </citation>
    <scope>NUCLEOTIDE SEQUENCE</scope>
    <source>
        <strain evidence="4">Sampled in the wild</strain>
    </source>
</reference>
<protein>
    <recommendedName>
        <fullName evidence="2">Chitinase domain-containing protein 1</fullName>
    </recommendedName>
</protein>
<dbReference type="GO" id="GO:0008061">
    <property type="term" value="F:chitin binding"/>
    <property type="evidence" value="ECO:0007669"/>
    <property type="project" value="InterPro"/>
</dbReference>
<feature type="domain" description="GH18" evidence="3">
    <location>
        <begin position="42"/>
        <end position="371"/>
    </location>
</feature>
<evidence type="ECO:0000256" key="1">
    <source>
        <dbReference type="ARBA" id="ARBA00009336"/>
    </source>
</evidence>
<comment type="caution">
    <text evidence="4">The sequence shown here is derived from an EMBL/GenBank/DDBJ whole genome shotgun (WGS) entry which is preliminary data.</text>
</comment>
<dbReference type="InterPro" id="IPR017853">
    <property type="entry name" value="GH"/>
</dbReference>
<dbReference type="SMART" id="SM00636">
    <property type="entry name" value="Glyco_18"/>
    <property type="match status" value="1"/>
</dbReference>
<dbReference type="InterPro" id="IPR029070">
    <property type="entry name" value="Chitinase_insertion_sf"/>
</dbReference>
<dbReference type="OrthoDB" id="10254444at2759"/>
<evidence type="ECO:0000259" key="3">
    <source>
        <dbReference type="PROSITE" id="PS51910"/>
    </source>
</evidence>
<dbReference type="Gene3D" id="3.20.20.80">
    <property type="entry name" value="Glycosidases"/>
    <property type="match status" value="1"/>
</dbReference>
<dbReference type="GO" id="GO:0012505">
    <property type="term" value="C:endomembrane system"/>
    <property type="evidence" value="ECO:0007669"/>
    <property type="project" value="TreeGrafter"/>
</dbReference>
<dbReference type="PANTHER" id="PTHR46066:SF2">
    <property type="entry name" value="CHITINASE DOMAIN-CONTAINING PROTEIN 1"/>
    <property type="match status" value="1"/>
</dbReference>
<dbReference type="AlphaFoldDB" id="A0A8K0KJI3"/>
<gene>
    <name evidence="4" type="ORF">J437_LFUL016370</name>
</gene>
<evidence type="ECO:0000256" key="2">
    <source>
        <dbReference type="ARBA" id="ARBA00040976"/>
    </source>
</evidence>
<dbReference type="Gene3D" id="3.10.50.10">
    <property type="match status" value="1"/>
</dbReference>
<dbReference type="SUPFAM" id="SSF51445">
    <property type="entry name" value="(Trans)glycosidases"/>
    <property type="match status" value="1"/>
</dbReference>
<proteinExistence type="inferred from homology"/>
<organism evidence="4 5">
    <name type="scientific">Ladona fulva</name>
    <name type="common">Scarce chaser dragonfly</name>
    <name type="synonym">Libellula fulva</name>
    <dbReference type="NCBI Taxonomy" id="123851"/>
    <lineage>
        <taxon>Eukaryota</taxon>
        <taxon>Metazoa</taxon>
        <taxon>Ecdysozoa</taxon>
        <taxon>Arthropoda</taxon>
        <taxon>Hexapoda</taxon>
        <taxon>Insecta</taxon>
        <taxon>Pterygota</taxon>
        <taxon>Palaeoptera</taxon>
        <taxon>Odonata</taxon>
        <taxon>Epiprocta</taxon>
        <taxon>Anisoptera</taxon>
        <taxon>Libelluloidea</taxon>
        <taxon>Libellulidae</taxon>
        <taxon>Ladona</taxon>
    </lineage>
</organism>
<accession>A0A8K0KJI3</accession>
<keyword evidence="5" id="KW-1185">Reference proteome</keyword>
<comment type="similarity">
    <text evidence="1">Belongs to the glycosyl hydrolase 18 family.</text>
</comment>